<gene>
    <name evidence="1" type="ORF">JG688_00016837</name>
</gene>
<dbReference type="InterPro" id="IPR002110">
    <property type="entry name" value="Ankyrin_rpt"/>
</dbReference>
<dbReference type="Proteomes" id="UP000709295">
    <property type="component" value="Unassembled WGS sequence"/>
</dbReference>
<evidence type="ECO:0008006" key="3">
    <source>
        <dbReference type="Google" id="ProtNLM"/>
    </source>
</evidence>
<dbReference type="EMBL" id="JAENGY010002240">
    <property type="protein sequence ID" value="KAG6944918.1"/>
    <property type="molecule type" value="Genomic_DNA"/>
</dbReference>
<dbReference type="InterPro" id="IPR052050">
    <property type="entry name" value="SecEffector_AnkRepeat"/>
</dbReference>
<dbReference type="Pfam" id="PF13637">
    <property type="entry name" value="Ank_4"/>
    <property type="match status" value="1"/>
</dbReference>
<evidence type="ECO:0000313" key="1">
    <source>
        <dbReference type="EMBL" id="KAG6944918.1"/>
    </source>
</evidence>
<sequence>MGDSWANLPPQILALLHVVNRIKELALTPKGAVEMAARMNQIQWLEQLLSDFECDVSDAVVEAAGVGRVDLLKILVPKRNIFVEYDIDGDPCFYDGESDDNDGFLADAAVAAAKHGHLEAVEFLVCKIYSCWSKNEALWRVLDEAAAHGHGDVLKIASLRVEETDYEGKLPWLPDRSWKDSAALSRAISGGHTDVVELLVDEYHCSHSYVWDIKKALEQAMKEDQYVVAERIYDIYPRFCNEIMGLSDDGLLERDDRMSALRFLCKFEFGVERIDDAFVIAIRRRKLKMIELLLNTGQVSSDVTGYAFVKAARFGSLGAVKFLYKNRRICPQSINKAFELAGSLAVMNFLFEKDEVALDAMAAAFSHATQPSDICLKSQDELPLMRSEDRIEIIKFLCDTGCIARPVLVYSSR</sequence>
<comment type="caution">
    <text evidence="1">The sequence shown here is derived from an EMBL/GenBank/DDBJ whole genome shotgun (WGS) entry which is preliminary data.</text>
</comment>
<keyword evidence="2" id="KW-1185">Reference proteome</keyword>
<dbReference type="PANTHER" id="PTHR46586:SF3">
    <property type="entry name" value="ANKYRIN REPEAT-CONTAINING PROTEIN"/>
    <property type="match status" value="1"/>
</dbReference>
<proteinExistence type="predicted"/>
<name>A0A8J5I3T1_9STRA</name>
<dbReference type="PANTHER" id="PTHR46586">
    <property type="entry name" value="ANKYRIN REPEAT-CONTAINING PROTEIN"/>
    <property type="match status" value="1"/>
</dbReference>
<evidence type="ECO:0000313" key="2">
    <source>
        <dbReference type="Proteomes" id="UP000709295"/>
    </source>
</evidence>
<accession>A0A8J5I3T1</accession>
<organism evidence="1 2">
    <name type="scientific">Phytophthora aleatoria</name>
    <dbReference type="NCBI Taxonomy" id="2496075"/>
    <lineage>
        <taxon>Eukaryota</taxon>
        <taxon>Sar</taxon>
        <taxon>Stramenopiles</taxon>
        <taxon>Oomycota</taxon>
        <taxon>Peronosporomycetes</taxon>
        <taxon>Peronosporales</taxon>
        <taxon>Peronosporaceae</taxon>
        <taxon>Phytophthora</taxon>
    </lineage>
</organism>
<reference evidence="1" key="1">
    <citation type="submission" date="2021-01" db="EMBL/GenBank/DDBJ databases">
        <title>Phytophthora aleatoria, a newly-described species from Pinus radiata is distinct from Phytophthora cactorum isolates based on comparative genomics.</title>
        <authorList>
            <person name="Mcdougal R."/>
            <person name="Panda P."/>
            <person name="Williams N."/>
            <person name="Studholme D.J."/>
        </authorList>
    </citation>
    <scope>NUCLEOTIDE SEQUENCE</scope>
    <source>
        <strain evidence="1">NZFS 4037</strain>
    </source>
</reference>
<protein>
    <recommendedName>
        <fullName evidence="3">Ankyrin repeat-containing domain</fullName>
    </recommendedName>
</protein>
<dbReference type="AlphaFoldDB" id="A0A8J5I3T1"/>